<dbReference type="Pfam" id="PF03190">
    <property type="entry name" value="Thioredox_DsbH"/>
    <property type="match status" value="1"/>
</dbReference>
<dbReference type="Gene3D" id="3.40.30.10">
    <property type="entry name" value="Glutaredoxin"/>
    <property type="match status" value="1"/>
</dbReference>
<dbReference type="PANTHER" id="PTHR42899">
    <property type="entry name" value="SPERMATOGENESIS-ASSOCIATED PROTEIN 20"/>
    <property type="match status" value="1"/>
</dbReference>
<name>A0A1C0AQQ9_9ACTN</name>
<dbReference type="PIRSF" id="PIRSF006402">
    <property type="entry name" value="UCP006402_thioredoxin"/>
    <property type="match status" value="1"/>
</dbReference>
<dbReference type="EMBL" id="MBQD01000011">
    <property type="protein sequence ID" value="OCL36642.1"/>
    <property type="molecule type" value="Genomic_DNA"/>
</dbReference>
<organism evidence="2 3">
    <name type="scientific">Tessaracoccus lapidicaptus</name>
    <dbReference type="NCBI Taxonomy" id="1427523"/>
    <lineage>
        <taxon>Bacteria</taxon>
        <taxon>Bacillati</taxon>
        <taxon>Actinomycetota</taxon>
        <taxon>Actinomycetes</taxon>
        <taxon>Propionibacteriales</taxon>
        <taxon>Propionibacteriaceae</taxon>
        <taxon>Tessaracoccus</taxon>
    </lineage>
</organism>
<dbReference type="Proteomes" id="UP000093501">
    <property type="component" value="Unassembled WGS sequence"/>
</dbReference>
<dbReference type="InterPro" id="IPR004879">
    <property type="entry name" value="Ssp411-like_TRX"/>
</dbReference>
<protein>
    <recommendedName>
        <fullName evidence="1">Spermatogenesis-associated protein 20-like TRX domain-containing protein</fullName>
    </recommendedName>
</protein>
<comment type="caution">
    <text evidence="2">The sequence shown here is derived from an EMBL/GenBank/DDBJ whole genome shotgun (WGS) entry which is preliminary data.</text>
</comment>
<dbReference type="PANTHER" id="PTHR42899:SF1">
    <property type="entry name" value="SPERMATOGENESIS-ASSOCIATED PROTEIN 20"/>
    <property type="match status" value="1"/>
</dbReference>
<evidence type="ECO:0000259" key="1">
    <source>
        <dbReference type="Pfam" id="PF03190"/>
    </source>
</evidence>
<dbReference type="GO" id="GO:0005975">
    <property type="term" value="P:carbohydrate metabolic process"/>
    <property type="evidence" value="ECO:0007669"/>
    <property type="project" value="InterPro"/>
</dbReference>
<dbReference type="SUPFAM" id="SSF52833">
    <property type="entry name" value="Thioredoxin-like"/>
    <property type="match status" value="1"/>
</dbReference>
<dbReference type="InterPro" id="IPR036249">
    <property type="entry name" value="Thioredoxin-like_sf"/>
</dbReference>
<feature type="domain" description="Spermatogenesis-associated protein 20-like TRX" evidence="1">
    <location>
        <begin position="3"/>
        <end position="164"/>
    </location>
</feature>
<keyword evidence="3" id="KW-1185">Reference proteome</keyword>
<sequence>MVNRLRESSSDYLRQHAHQAVDWWEWGAEALASAVELDRPILLSVGYASCHWCHVMSHESFDDPAVAGFINDHFVAIKVDRQQHPDVDAVYMTATQAMNGGAGGWPMTAFLTPTGEPFFTGTYFPPEPQGGQPSFRQVLEAMADAWHSRRDKVSASAAYIVASLSAHETPQTDSAPDLRKAVDDIESAFDLIHGGFGRQPKFPAPTLLDALLVKGDPRTLELAQRTLEAMARGGIHDQVGGGFHRYAVDPGWVVPHFEKMLYDNALLLGTYVRGWRRTADHDSGLRALLERTAYGIVEWLEREMVGDHGAFISGLDADSCDIRGAVHEGIFYLWNPELLDDALGPELGEWAAETFHVTRGGTFEDGLSTLQLRGRPDFAKLDEVSRVLLEERATRFRPGADNLVVAAWNGWMISSLVTGALIFNEKGWLELALRAAEHLVAVHLGDGDLRRSSRDGVAGPGTGIAEDFGAVAEAFALLAGATGDAGWLRRAEALVDRGVELFAHPDGGFYDAADTGLFDRPRSLTDNVTPSGTSAMVAALRLVGLLAERPDLIERADAAARTTWSAVAETPRFAGAALADLLISDEARRGLKPAVAVVVSDDPFDELARAAWRLAPAGSAILTAPAGAEGWGTHLEHRDRHAVYVCRGTVCFDPVTDYNELKTPLWTRA</sequence>
<proteinExistence type="predicted"/>
<reference evidence="3" key="1">
    <citation type="submission" date="2016-07" db="EMBL/GenBank/DDBJ databases">
        <authorList>
            <person name="Florea S."/>
            <person name="Webb J.S."/>
            <person name="Jaromczyk J."/>
            <person name="Schardl C.L."/>
        </authorList>
    </citation>
    <scope>NUCLEOTIDE SEQUENCE [LARGE SCALE GENOMIC DNA]</scope>
    <source>
        <strain evidence="3">IPBSL-7</strain>
    </source>
</reference>
<evidence type="ECO:0000313" key="2">
    <source>
        <dbReference type="EMBL" id="OCL36642.1"/>
    </source>
</evidence>
<dbReference type="RefSeq" id="WP_068750588.1">
    <property type="nucleotide sequence ID" value="NZ_LR214441.1"/>
</dbReference>
<dbReference type="InterPro" id="IPR008928">
    <property type="entry name" value="6-hairpin_glycosidase_sf"/>
</dbReference>
<dbReference type="AlphaFoldDB" id="A0A1C0AQQ9"/>
<dbReference type="SUPFAM" id="SSF48208">
    <property type="entry name" value="Six-hairpin glycosidases"/>
    <property type="match status" value="1"/>
</dbReference>
<evidence type="ECO:0000313" key="3">
    <source>
        <dbReference type="Proteomes" id="UP000093501"/>
    </source>
</evidence>
<dbReference type="InterPro" id="IPR024705">
    <property type="entry name" value="Ssp411"/>
</dbReference>
<gene>
    <name evidence="2" type="ORF">BCR15_00515</name>
</gene>
<accession>A0A1C0AQQ9</accession>
<dbReference type="CDD" id="cd02955">
    <property type="entry name" value="SSP411"/>
    <property type="match status" value="1"/>
</dbReference>